<dbReference type="RefSeq" id="WP_136958578.1">
    <property type="nucleotide sequence ID" value="NZ_CP039690.1"/>
</dbReference>
<name>A0A4D7B0Y2_9HYPH</name>
<dbReference type="EMBL" id="CP039690">
    <property type="protein sequence ID" value="QCI63116.1"/>
    <property type="molecule type" value="Genomic_DNA"/>
</dbReference>
<dbReference type="Proteomes" id="UP000298781">
    <property type="component" value="Chromosome"/>
</dbReference>
<evidence type="ECO:0000313" key="3">
    <source>
        <dbReference type="EMBL" id="QCI63116.1"/>
    </source>
</evidence>
<feature type="compositionally biased region" description="Basic and acidic residues" evidence="1">
    <location>
        <begin position="43"/>
        <end position="54"/>
    </location>
</feature>
<dbReference type="KEGG" id="pstg:E8M01_02010"/>
<keyword evidence="2" id="KW-0732">Signal</keyword>
<sequence length="83" mass="9600">MFDRRSLFLALAAAALAVASPAAAQYPGYRNDERSPRRRRGWRREAWSRRDSWGRRPAVSARDRMLIDRQQVPSSYGPPSPWN</sequence>
<evidence type="ECO:0000256" key="2">
    <source>
        <dbReference type="SAM" id="SignalP"/>
    </source>
</evidence>
<reference evidence="3 4" key="1">
    <citation type="submission" date="2019-04" db="EMBL/GenBank/DDBJ databases">
        <title>Phreatobacter aquaticus sp. nov.</title>
        <authorList>
            <person name="Choi A."/>
        </authorList>
    </citation>
    <scope>NUCLEOTIDE SEQUENCE [LARGE SCALE GENOMIC DNA]</scope>
    <source>
        <strain evidence="3 4">KCTC 52518</strain>
    </source>
</reference>
<accession>A0A4D7B0Y2</accession>
<protein>
    <submittedName>
        <fullName evidence="3">Uncharacterized protein</fullName>
    </submittedName>
</protein>
<feature type="region of interest" description="Disordered" evidence="1">
    <location>
        <begin position="24"/>
        <end position="83"/>
    </location>
</feature>
<evidence type="ECO:0000256" key="1">
    <source>
        <dbReference type="SAM" id="MobiDB-lite"/>
    </source>
</evidence>
<evidence type="ECO:0000313" key="4">
    <source>
        <dbReference type="Proteomes" id="UP000298781"/>
    </source>
</evidence>
<feature type="chain" id="PRO_5020858061" evidence="2">
    <location>
        <begin position="25"/>
        <end position="83"/>
    </location>
</feature>
<keyword evidence="4" id="KW-1185">Reference proteome</keyword>
<organism evidence="3 4">
    <name type="scientific">Phreatobacter stygius</name>
    <dbReference type="NCBI Taxonomy" id="1940610"/>
    <lineage>
        <taxon>Bacteria</taxon>
        <taxon>Pseudomonadati</taxon>
        <taxon>Pseudomonadota</taxon>
        <taxon>Alphaproteobacteria</taxon>
        <taxon>Hyphomicrobiales</taxon>
        <taxon>Phreatobacteraceae</taxon>
        <taxon>Phreatobacter</taxon>
    </lineage>
</organism>
<dbReference type="AlphaFoldDB" id="A0A4D7B0Y2"/>
<proteinExistence type="predicted"/>
<gene>
    <name evidence="3" type="ORF">E8M01_02010</name>
</gene>
<feature type="signal peptide" evidence="2">
    <location>
        <begin position="1"/>
        <end position="24"/>
    </location>
</feature>